<accession>A0AAD4TXI3</accession>
<evidence type="ECO:0000313" key="2">
    <source>
        <dbReference type="Proteomes" id="UP001214576"/>
    </source>
</evidence>
<proteinExistence type="predicted"/>
<evidence type="ECO:0000313" key="1">
    <source>
        <dbReference type="EMBL" id="KAI4534079.1"/>
    </source>
</evidence>
<protein>
    <submittedName>
        <fullName evidence="1">Uncharacterized protein</fullName>
    </submittedName>
</protein>
<comment type="caution">
    <text evidence="1">The sequence shown here is derived from an EMBL/GenBank/DDBJ whole genome shotgun (WGS) entry which is preliminary data.</text>
</comment>
<keyword evidence="2" id="KW-1185">Reference proteome</keyword>
<gene>
    <name evidence="1" type="ORF">MG293_014939</name>
</gene>
<name>A0AAD4TXI3_OVIAM</name>
<reference evidence="1" key="1">
    <citation type="submission" date="2022-03" db="EMBL/GenBank/DDBJ databases">
        <title>Genomic analyses of argali, domestic sheep and their hybrids provide insights into chromosomal evolution, heterosis and genetic basis of agronomic traits.</title>
        <authorList>
            <person name="Li M."/>
        </authorList>
    </citation>
    <scope>NUCLEOTIDE SEQUENCE</scope>
    <source>
        <strain evidence="1">CAU-MHL-2022a</strain>
        <tissue evidence="1">Skin</tissue>
    </source>
</reference>
<dbReference type="EMBL" id="JAKZEL010000019">
    <property type="protein sequence ID" value="KAI4534079.1"/>
    <property type="molecule type" value="Genomic_DNA"/>
</dbReference>
<organism evidence="1 2">
    <name type="scientific">Ovis ammon polii</name>
    <dbReference type="NCBI Taxonomy" id="230172"/>
    <lineage>
        <taxon>Eukaryota</taxon>
        <taxon>Metazoa</taxon>
        <taxon>Chordata</taxon>
        <taxon>Craniata</taxon>
        <taxon>Vertebrata</taxon>
        <taxon>Euteleostomi</taxon>
        <taxon>Mammalia</taxon>
        <taxon>Eutheria</taxon>
        <taxon>Laurasiatheria</taxon>
        <taxon>Artiodactyla</taxon>
        <taxon>Ruminantia</taxon>
        <taxon>Pecora</taxon>
        <taxon>Bovidae</taxon>
        <taxon>Caprinae</taxon>
        <taxon>Ovis</taxon>
    </lineage>
</organism>
<dbReference type="AlphaFoldDB" id="A0AAD4TXI3"/>
<sequence length="143" mass="16798">MAVVPSVLQESEEELYSSCRQLWRRQEELNNQLFLYDTHQSLRSANRDALVREFNVNENQLQLYQEKCNRSSEEHKADWERKQISNYSEDRLLSQKSLIKGSEKSSETLNSHSVKQSTSIRFYTIQCRITFSSTSKCVLLPIT</sequence>
<dbReference type="Proteomes" id="UP001214576">
    <property type="component" value="Unassembled WGS sequence"/>
</dbReference>